<dbReference type="RefSeq" id="WP_015236356.1">
    <property type="nucleotide sequence ID" value="NC_019793.1"/>
</dbReference>
<dbReference type="SUPFAM" id="SSF53335">
    <property type="entry name" value="S-adenosyl-L-methionine-dependent methyltransferases"/>
    <property type="match status" value="1"/>
</dbReference>
<dbReference type="EMBL" id="CP003382">
    <property type="protein sequence ID" value="AFZ68054.1"/>
    <property type="molecule type" value="Genomic_DNA"/>
</dbReference>
<dbReference type="GO" id="GO:0008168">
    <property type="term" value="F:methyltransferase activity"/>
    <property type="evidence" value="ECO:0007669"/>
    <property type="project" value="UniProtKB-KW"/>
</dbReference>
<name>L0A3P2_DEIPD</name>
<dbReference type="HOGENOM" id="CLU_1173887_0_0_0"/>
<dbReference type="GO" id="GO:0032259">
    <property type="term" value="P:methylation"/>
    <property type="evidence" value="ECO:0007669"/>
    <property type="project" value="UniProtKB-KW"/>
</dbReference>
<accession>L0A3P2</accession>
<dbReference type="KEGG" id="dpd:Deipe_2589"/>
<evidence type="ECO:0000259" key="1">
    <source>
        <dbReference type="Pfam" id="PF13649"/>
    </source>
</evidence>
<gene>
    <name evidence="2" type="ordered locus">Deipe_2589</name>
</gene>
<dbReference type="CDD" id="cd02440">
    <property type="entry name" value="AdoMet_MTases"/>
    <property type="match status" value="1"/>
</dbReference>
<proteinExistence type="predicted"/>
<reference evidence="3" key="1">
    <citation type="submission" date="2012-03" db="EMBL/GenBank/DDBJ databases">
        <title>Complete sequence of chromosome of Deinococcus peraridilitoris DSM 19664.</title>
        <authorList>
            <person name="Lucas S."/>
            <person name="Copeland A."/>
            <person name="Lapidus A."/>
            <person name="Glavina del Rio T."/>
            <person name="Dalin E."/>
            <person name="Tice H."/>
            <person name="Bruce D."/>
            <person name="Goodwin L."/>
            <person name="Pitluck S."/>
            <person name="Peters L."/>
            <person name="Mikhailova N."/>
            <person name="Lu M."/>
            <person name="Kyrpides N."/>
            <person name="Mavromatis K."/>
            <person name="Ivanova N."/>
            <person name="Brettin T."/>
            <person name="Detter J.C."/>
            <person name="Han C."/>
            <person name="Larimer F."/>
            <person name="Land M."/>
            <person name="Hauser L."/>
            <person name="Markowitz V."/>
            <person name="Cheng J.-F."/>
            <person name="Hugenholtz P."/>
            <person name="Woyke T."/>
            <person name="Wu D."/>
            <person name="Pukall R."/>
            <person name="Steenblock K."/>
            <person name="Brambilla E."/>
            <person name="Klenk H.-P."/>
            <person name="Eisen J.A."/>
        </authorList>
    </citation>
    <scope>NUCLEOTIDE SEQUENCE [LARGE SCALE GENOMIC DNA]</scope>
    <source>
        <strain evidence="3">DSM 19664 / LMG 22246 / CIP 109416 / KR-200</strain>
    </source>
</reference>
<keyword evidence="2" id="KW-0830">Ubiquinone</keyword>
<feature type="domain" description="Methyltransferase" evidence="1">
    <location>
        <begin position="53"/>
        <end position="122"/>
    </location>
</feature>
<keyword evidence="2" id="KW-0808">Transferase</keyword>
<dbReference type="InterPro" id="IPR041698">
    <property type="entry name" value="Methyltransf_25"/>
</dbReference>
<dbReference type="eggNOG" id="COG2226">
    <property type="taxonomic scope" value="Bacteria"/>
</dbReference>
<dbReference type="InterPro" id="IPR029063">
    <property type="entry name" value="SAM-dependent_MTases_sf"/>
</dbReference>
<protein>
    <submittedName>
        <fullName evidence="2">Methylase involved in ubiquinone/menaquinone biosynthesis</fullName>
    </submittedName>
</protein>
<evidence type="ECO:0000313" key="2">
    <source>
        <dbReference type="EMBL" id="AFZ68054.1"/>
    </source>
</evidence>
<dbReference type="OrthoDB" id="43862at2"/>
<dbReference type="PATRIC" id="fig|937777.3.peg.2597"/>
<keyword evidence="3" id="KW-1185">Reference proteome</keyword>
<keyword evidence="2" id="KW-0489">Methyltransferase</keyword>
<dbReference type="Gene3D" id="3.40.50.150">
    <property type="entry name" value="Vaccinia Virus protein VP39"/>
    <property type="match status" value="1"/>
</dbReference>
<evidence type="ECO:0000313" key="3">
    <source>
        <dbReference type="Proteomes" id="UP000010467"/>
    </source>
</evidence>
<sequence length="236" mass="26095">MTGKTEAGRAWSDDIARRPGGYSVTWTQWVEGPDAQAIFDALVFDRTAGKIALDCGCGDGAFTLAVARGASSVTGIDFSEGMLAHARVLAAERGMQNVVFVHAHARQDALLPARSFDVAYSRRGPNITAVVPALVRPGGVLLGLHPLERDEDQVRYAQGLRESDLDVRRFERLDDRLRFPTLVDLAGYLQRTPGMPDVRRPEHADLLHELAGEMVHPDGGFVQQVRWLLWEAQVRW</sequence>
<dbReference type="Pfam" id="PF13649">
    <property type="entry name" value="Methyltransf_25"/>
    <property type="match status" value="1"/>
</dbReference>
<dbReference type="STRING" id="937777.Deipe_2589"/>
<dbReference type="AlphaFoldDB" id="L0A3P2"/>
<dbReference type="Proteomes" id="UP000010467">
    <property type="component" value="Chromosome"/>
</dbReference>
<organism evidence="2 3">
    <name type="scientific">Deinococcus peraridilitoris (strain DSM 19664 / LMG 22246 / CIP 109416 / KR-200)</name>
    <dbReference type="NCBI Taxonomy" id="937777"/>
    <lineage>
        <taxon>Bacteria</taxon>
        <taxon>Thermotogati</taxon>
        <taxon>Deinococcota</taxon>
        <taxon>Deinococci</taxon>
        <taxon>Deinococcales</taxon>
        <taxon>Deinococcaceae</taxon>
        <taxon>Deinococcus</taxon>
    </lineage>
</organism>